<dbReference type="AlphaFoldDB" id="A0A7K0DJ33"/>
<evidence type="ECO:0000256" key="9">
    <source>
        <dbReference type="ARBA" id="ARBA00048679"/>
    </source>
</evidence>
<dbReference type="PROSITE" id="PS50011">
    <property type="entry name" value="PROTEIN_KINASE_DOM"/>
    <property type="match status" value="1"/>
</dbReference>
<dbReference type="CDD" id="cd14014">
    <property type="entry name" value="STKc_PknB_like"/>
    <property type="match status" value="1"/>
</dbReference>
<feature type="compositionally biased region" description="Low complexity" evidence="10">
    <location>
        <begin position="79"/>
        <end position="89"/>
    </location>
</feature>
<feature type="compositionally biased region" description="Low complexity" evidence="10">
    <location>
        <begin position="61"/>
        <end position="71"/>
    </location>
</feature>
<dbReference type="FunFam" id="3.30.200.20:FF:000205">
    <property type="entry name" value="Serine/threonine protein kinase"/>
    <property type="match status" value="1"/>
</dbReference>
<evidence type="ECO:0000256" key="4">
    <source>
        <dbReference type="ARBA" id="ARBA00022679"/>
    </source>
</evidence>
<dbReference type="InterPro" id="IPR011990">
    <property type="entry name" value="TPR-like_helical_dom_sf"/>
</dbReference>
<feature type="domain" description="Protein kinase" evidence="11">
    <location>
        <begin position="174"/>
        <end position="456"/>
    </location>
</feature>
<keyword evidence="3" id="KW-0723">Serine/threonine-protein kinase</keyword>
<organism evidence="12 13">
    <name type="scientific">Nocardia aurantia</name>
    <dbReference type="NCBI Taxonomy" id="2585199"/>
    <lineage>
        <taxon>Bacteria</taxon>
        <taxon>Bacillati</taxon>
        <taxon>Actinomycetota</taxon>
        <taxon>Actinomycetes</taxon>
        <taxon>Mycobacteriales</taxon>
        <taxon>Nocardiaceae</taxon>
        <taxon>Nocardia</taxon>
    </lineage>
</organism>
<evidence type="ECO:0000256" key="5">
    <source>
        <dbReference type="ARBA" id="ARBA00022741"/>
    </source>
</evidence>
<proteinExistence type="predicted"/>
<name>A0A7K0DJ33_9NOCA</name>
<dbReference type="Pfam" id="PF00069">
    <property type="entry name" value="Pkinase"/>
    <property type="match status" value="1"/>
</dbReference>
<keyword evidence="6 12" id="KW-0418">Kinase</keyword>
<evidence type="ECO:0000256" key="1">
    <source>
        <dbReference type="ARBA" id="ARBA00012513"/>
    </source>
</evidence>
<accession>A0A7K0DJ33</accession>
<dbReference type="SUPFAM" id="SSF56112">
    <property type="entry name" value="Protein kinase-like (PK-like)"/>
    <property type="match status" value="1"/>
</dbReference>
<dbReference type="SUPFAM" id="SSF48452">
    <property type="entry name" value="TPR-like"/>
    <property type="match status" value="1"/>
</dbReference>
<dbReference type="InterPro" id="IPR011009">
    <property type="entry name" value="Kinase-like_dom_sf"/>
</dbReference>
<dbReference type="OrthoDB" id="137117at2"/>
<evidence type="ECO:0000256" key="10">
    <source>
        <dbReference type="SAM" id="MobiDB-lite"/>
    </source>
</evidence>
<evidence type="ECO:0000259" key="11">
    <source>
        <dbReference type="PROSITE" id="PS50011"/>
    </source>
</evidence>
<keyword evidence="13" id="KW-1185">Reference proteome</keyword>
<evidence type="ECO:0000256" key="3">
    <source>
        <dbReference type="ARBA" id="ARBA00022527"/>
    </source>
</evidence>
<evidence type="ECO:0000313" key="12">
    <source>
        <dbReference type="EMBL" id="MQY24784.1"/>
    </source>
</evidence>
<dbReference type="EMBL" id="WEGI01000001">
    <property type="protein sequence ID" value="MQY24784.1"/>
    <property type="molecule type" value="Genomic_DNA"/>
</dbReference>
<keyword evidence="4 12" id="KW-0808">Transferase</keyword>
<dbReference type="Gene3D" id="1.10.510.10">
    <property type="entry name" value="Transferase(Phosphotransferase) domain 1"/>
    <property type="match status" value="1"/>
</dbReference>
<sequence>MRCRETGCAGTIVDGYCDRCGMAAEPPAGRAVEESPGAAIPLPGGGTGEYAPPPEPPEPPGTVAVEPPGTVAAARTGPSTARTVRTRSTSARRRNRRGAGLVEVPPVPRVDPATAVLTDPRVPESKRFCAKCERPVGRGHDERPGRAEGFCPHCGTRFSFVPKLSRGELVGNQYEVAGALAHGGLGWIYLAVDRKVSNRWVVLKGLLNSEDPTAMAAALAERRFLAQVEHPNIVKIFNFVEHTGSDGVPVGYIVMEYVGGTSLDQLLRDRLAERDGHLPPAQAIAYVLDILPALGYLHGLDLAYCDFKPGNIMLTAEQPKLIDLGAVIAIDDEDSPIYGTAGYQAPEIARTGPTVATEIYTVGRTLAVLMMNVPQRDGHFAELPGPDTEPLLAGHDSLHRFLLRATDIDPDSRFGSVEELAEQLTGVLREVLAAGDGRPRPPEQPINFGPPRAPFGIGAPPTPPEIVAALPVPLADTGDPGAALLAVTTETTVADLETALAAGSDESVEIPLRLIRAAIESGDAADAHRRIGELAAVVGADWRLSWFRACARLIEGEFDAAAAEFDAVYSSLPGEAAPKLALAVASELGRAAAGAGPDAEAGRYYETVWQTDRAHVSAAFGLARLRRAAGDRDGAVTALDQVEPSSALYSEARVAAVEALLHDRDPGEITEELLRECGERVSRLTLDSTRRAVAIRSLVLETSLRWLAAGHRAAPAPLLGNDFDLGGVRAGLESCYRAVAHDTGDMWRRFALVQRANEIRPRSVL</sequence>
<evidence type="ECO:0000256" key="6">
    <source>
        <dbReference type="ARBA" id="ARBA00022777"/>
    </source>
</evidence>
<reference evidence="12 13" key="1">
    <citation type="submission" date="2019-10" db="EMBL/GenBank/DDBJ databases">
        <title>Nocardia macrotermitis sp. nov. and Nocardia aurantia sp. nov., isolated from the gut of fungus growing-termite Macrotermes natalensis.</title>
        <authorList>
            <person name="Benndorf R."/>
            <person name="Schwitalla J."/>
            <person name="Martin K."/>
            <person name="De Beer W."/>
            <person name="Kaster A.-K."/>
            <person name="Vollmers J."/>
            <person name="Poulsen M."/>
            <person name="Beemelmanns C."/>
        </authorList>
    </citation>
    <scope>NUCLEOTIDE SEQUENCE [LARGE SCALE GENOMIC DNA]</scope>
    <source>
        <strain evidence="12 13">RB56</strain>
    </source>
</reference>
<feature type="compositionally biased region" description="Pro residues" evidence="10">
    <location>
        <begin position="51"/>
        <end position="60"/>
    </location>
</feature>
<evidence type="ECO:0000313" key="13">
    <source>
        <dbReference type="Proteomes" id="UP000431401"/>
    </source>
</evidence>
<evidence type="ECO:0000256" key="2">
    <source>
        <dbReference type="ARBA" id="ARBA00014676"/>
    </source>
</evidence>
<dbReference type="InterPro" id="IPR000719">
    <property type="entry name" value="Prot_kinase_dom"/>
</dbReference>
<dbReference type="PROSITE" id="PS00108">
    <property type="entry name" value="PROTEIN_KINASE_ST"/>
    <property type="match status" value="1"/>
</dbReference>
<dbReference type="PANTHER" id="PTHR24363">
    <property type="entry name" value="SERINE/THREONINE PROTEIN KINASE"/>
    <property type="match status" value="1"/>
</dbReference>
<dbReference type="PANTHER" id="PTHR24363:SF0">
    <property type="entry name" value="SERINE_THREONINE KINASE LIKE DOMAIN CONTAINING 1"/>
    <property type="match status" value="1"/>
</dbReference>
<comment type="catalytic activity">
    <reaction evidence="8">
        <text>L-threonyl-[protein] + ATP = O-phospho-L-threonyl-[protein] + ADP + H(+)</text>
        <dbReference type="Rhea" id="RHEA:46608"/>
        <dbReference type="Rhea" id="RHEA-COMP:11060"/>
        <dbReference type="Rhea" id="RHEA-COMP:11605"/>
        <dbReference type="ChEBI" id="CHEBI:15378"/>
        <dbReference type="ChEBI" id="CHEBI:30013"/>
        <dbReference type="ChEBI" id="CHEBI:30616"/>
        <dbReference type="ChEBI" id="CHEBI:61977"/>
        <dbReference type="ChEBI" id="CHEBI:456216"/>
        <dbReference type="EC" id="2.7.11.1"/>
    </reaction>
</comment>
<dbReference type="EC" id="2.7.11.1" evidence="1"/>
<dbReference type="GO" id="GO:0004674">
    <property type="term" value="F:protein serine/threonine kinase activity"/>
    <property type="evidence" value="ECO:0007669"/>
    <property type="project" value="UniProtKB-KW"/>
</dbReference>
<comment type="catalytic activity">
    <reaction evidence="9">
        <text>L-seryl-[protein] + ATP = O-phospho-L-seryl-[protein] + ADP + H(+)</text>
        <dbReference type="Rhea" id="RHEA:17989"/>
        <dbReference type="Rhea" id="RHEA-COMP:9863"/>
        <dbReference type="Rhea" id="RHEA-COMP:11604"/>
        <dbReference type="ChEBI" id="CHEBI:15378"/>
        <dbReference type="ChEBI" id="CHEBI:29999"/>
        <dbReference type="ChEBI" id="CHEBI:30616"/>
        <dbReference type="ChEBI" id="CHEBI:83421"/>
        <dbReference type="ChEBI" id="CHEBI:456216"/>
        <dbReference type="EC" id="2.7.11.1"/>
    </reaction>
</comment>
<dbReference type="Pfam" id="PF16918">
    <property type="entry name" value="PknG_TPR"/>
    <property type="match status" value="1"/>
</dbReference>
<evidence type="ECO:0000256" key="8">
    <source>
        <dbReference type="ARBA" id="ARBA00047899"/>
    </source>
</evidence>
<evidence type="ECO:0000256" key="7">
    <source>
        <dbReference type="ARBA" id="ARBA00022840"/>
    </source>
</evidence>
<dbReference type="InterPro" id="IPR008271">
    <property type="entry name" value="Ser/Thr_kinase_AS"/>
</dbReference>
<keyword evidence="7" id="KW-0067">ATP-binding</keyword>
<dbReference type="Gene3D" id="3.30.200.20">
    <property type="entry name" value="Phosphorylase Kinase, domain 1"/>
    <property type="match status" value="1"/>
</dbReference>
<comment type="caution">
    <text evidence="12">The sequence shown here is derived from an EMBL/GenBank/DDBJ whole genome shotgun (WGS) entry which is preliminary data.</text>
</comment>
<feature type="region of interest" description="Disordered" evidence="10">
    <location>
        <begin position="27"/>
        <end position="107"/>
    </location>
</feature>
<dbReference type="Pfam" id="PF16919">
    <property type="entry name" value="PknG_rubred"/>
    <property type="match status" value="1"/>
</dbReference>
<keyword evidence="5" id="KW-0547">Nucleotide-binding</keyword>
<dbReference type="FunFam" id="1.10.510.10:FF:000306">
    <property type="entry name" value="Serine/threonine protein kinase"/>
    <property type="match status" value="1"/>
</dbReference>
<dbReference type="GO" id="GO:0005524">
    <property type="term" value="F:ATP binding"/>
    <property type="evidence" value="ECO:0007669"/>
    <property type="project" value="UniProtKB-KW"/>
</dbReference>
<dbReference type="Proteomes" id="UP000431401">
    <property type="component" value="Unassembled WGS sequence"/>
</dbReference>
<dbReference type="InterPro" id="IPR031636">
    <property type="entry name" value="PknG_TPR"/>
</dbReference>
<gene>
    <name evidence="12" type="primary">pknG_1</name>
    <name evidence="12" type="ORF">NRB56_03370</name>
</gene>
<dbReference type="InterPro" id="IPR031634">
    <property type="entry name" value="PknG_rubred"/>
</dbReference>
<protein>
    <recommendedName>
        <fullName evidence="2">Serine/threonine-protein kinase PknG</fullName>
        <ecNumber evidence="1">2.7.11.1</ecNumber>
    </recommendedName>
</protein>
<dbReference type="Gene3D" id="1.25.40.10">
    <property type="entry name" value="Tetratricopeptide repeat domain"/>
    <property type="match status" value="1"/>
</dbReference>